<dbReference type="Gene3D" id="2.60.40.10">
    <property type="entry name" value="Immunoglobulins"/>
    <property type="match status" value="1"/>
</dbReference>
<sequence>MGIEQCRSTKVQILAAPQLRVDPPSVTLFRGDSLLIRCLSQDSDRRFGMLGYSWTKNGALFQSDPNGELWEDLFPDGSILRVNNLQKSVVYTCIVSNSVAPVSRSVHVTVVEPGTVTLCPQSNDFGVSWPASASGPAVLADCPKRGSGLASRICEQRDFGRPEWLVPDFSDCIPEEVTEIENEINHLCTSYYGRTQKRYPTTCIVPFSQTKHQTVSVCTNPYPYPTKGSCPQGI</sequence>
<dbReference type="Proteomes" id="UP000030765">
    <property type="component" value="Unassembled WGS sequence"/>
</dbReference>
<dbReference type="InterPro" id="IPR007110">
    <property type="entry name" value="Ig-like_dom"/>
</dbReference>
<dbReference type="PANTHER" id="PTHR45813">
    <property type="entry name" value="IG-LIKE DOMAIN-CONTAINING PROTEIN"/>
    <property type="match status" value="1"/>
</dbReference>
<dbReference type="InterPro" id="IPR013783">
    <property type="entry name" value="Ig-like_fold"/>
</dbReference>
<dbReference type="Gene3D" id="4.10.1240.10">
    <property type="entry name" value="GPCR, family 2, extracellular hormone receptor domain"/>
    <property type="match status" value="1"/>
</dbReference>
<dbReference type="InterPro" id="IPR003599">
    <property type="entry name" value="Ig_sub"/>
</dbReference>
<dbReference type="SMART" id="SM00409">
    <property type="entry name" value="IG"/>
    <property type="match status" value="1"/>
</dbReference>
<evidence type="ECO:0000313" key="3">
    <source>
        <dbReference type="EMBL" id="KFB49216.1"/>
    </source>
</evidence>
<dbReference type="OrthoDB" id="6138650at2759"/>
<dbReference type="EnsemblMetazoa" id="ASIC017219-RA">
    <property type="protein sequence ID" value="ASIC017219-PA"/>
    <property type="gene ID" value="ASIC017219"/>
</dbReference>
<feature type="domain" description="G-protein coupled receptors family 2 profile 1" evidence="1">
    <location>
        <begin position="92"/>
        <end position="176"/>
    </location>
</feature>
<dbReference type="GO" id="GO:0007189">
    <property type="term" value="P:adenylate cyclase-activating G protein-coupled receptor signaling pathway"/>
    <property type="evidence" value="ECO:0007669"/>
    <property type="project" value="TreeGrafter"/>
</dbReference>
<dbReference type="EMBL" id="KE525343">
    <property type="protein sequence ID" value="KFB49216.1"/>
    <property type="molecule type" value="Genomic_DNA"/>
</dbReference>
<keyword evidence="5" id="KW-1185">Reference proteome</keyword>
<dbReference type="PROSITE" id="PS50227">
    <property type="entry name" value="G_PROTEIN_RECEP_F2_3"/>
    <property type="match status" value="1"/>
</dbReference>
<dbReference type="EMBL" id="ATLV01023456">
    <property type="status" value="NOT_ANNOTATED_CDS"/>
    <property type="molecule type" value="Genomic_DNA"/>
</dbReference>
<name>A0A084WG72_ANOSI</name>
<dbReference type="SUPFAM" id="SSF48726">
    <property type="entry name" value="Immunoglobulin"/>
    <property type="match status" value="1"/>
</dbReference>
<evidence type="ECO:0000313" key="5">
    <source>
        <dbReference type="Proteomes" id="UP000030765"/>
    </source>
</evidence>
<dbReference type="InterPro" id="IPR051587">
    <property type="entry name" value="Adhesion_GPCR"/>
</dbReference>
<dbReference type="InterPro" id="IPR036179">
    <property type="entry name" value="Ig-like_dom_sf"/>
</dbReference>
<dbReference type="AlphaFoldDB" id="A0A084WG72"/>
<dbReference type="SMART" id="SM00008">
    <property type="entry name" value="HormR"/>
    <property type="match status" value="1"/>
</dbReference>
<evidence type="ECO:0000259" key="2">
    <source>
        <dbReference type="PROSITE" id="PS50835"/>
    </source>
</evidence>
<evidence type="ECO:0000259" key="1">
    <source>
        <dbReference type="PROSITE" id="PS50227"/>
    </source>
</evidence>
<dbReference type="SUPFAM" id="SSF111418">
    <property type="entry name" value="Hormone receptor domain"/>
    <property type="match status" value="1"/>
</dbReference>
<dbReference type="InterPro" id="IPR036445">
    <property type="entry name" value="GPCR_2_extracell_dom_sf"/>
</dbReference>
<reference evidence="3 5" key="1">
    <citation type="journal article" date="2014" name="BMC Genomics">
        <title>Genome sequence of Anopheles sinensis provides insight into genetics basis of mosquito competence for malaria parasites.</title>
        <authorList>
            <person name="Zhou D."/>
            <person name="Zhang D."/>
            <person name="Ding G."/>
            <person name="Shi L."/>
            <person name="Hou Q."/>
            <person name="Ye Y."/>
            <person name="Xu Y."/>
            <person name="Zhou H."/>
            <person name="Xiong C."/>
            <person name="Li S."/>
            <person name="Yu J."/>
            <person name="Hong S."/>
            <person name="Yu X."/>
            <person name="Zou P."/>
            <person name="Chen C."/>
            <person name="Chang X."/>
            <person name="Wang W."/>
            <person name="Lv Y."/>
            <person name="Sun Y."/>
            <person name="Ma L."/>
            <person name="Shen B."/>
            <person name="Zhu C."/>
        </authorList>
    </citation>
    <scope>NUCLEOTIDE SEQUENCE [LARGE SCALE GENOMIC DNA]</scope>
</reference>
<dbReference type="GO" id="GO:0004930">
    <property type="term" value="F:G protein-coupled receptor activity"/>
    <property type="evidence" value="ECO:0007669"/>
    <property type="project" value="InterPro"/>
</dbReference>
<proteinExistence type="predicted"/>
<protein>
    <submittedName>
        <fullName evidence="3 4">Dsec\GM12024-PA-like protein</fullName>
    </submittedName>
</protein>
<dbReference type="PROSITE" id="PS50835">
    <property type="entry name" value="IG_LIKE"/>
    <property type="match status" value="1"/>
</dbReference>
<dbReference type="VEuPathDB" id="VectorBase:ASIC017219"/>
<accession>A0A084WG72</accession>
<gene>
    <name evidence="3" type="ORF">ZHAS_00017219</name>
</gene>
<dbReference type="GO" id="GO:0016020">
    <property type="term" value="C:membrane"/>
    <property type="evidence" value="ECO:0007669"/>
    <property type="project" value="InterPro"/>
</dbReference>
<organism evidence="3">
    <name type="scientific">Anopheles sinensis</name>
    <name type="common">Mosquito</name>
    <dbReference type="NCBI Taxonomy" id="74873"/>
    <lineage>
        <taxon>Eukaryota</taxon>
        <taxon>Metazoa</taxon>
        <taxon>Ecdysozoa</taxon>
        <taxon>Arthropoda</taxon>
        <taxon>Hexapoda</taxon>
        <taxon>Insecta</taxon>
        <taxon>Pterygota</taxon>
        <taxon>Neoptera</taxon>
        <taxon>Endopterygota</taxon>
        <taxon>Diptera</taxon>
        <taxon>Nematocera</taxon>
        <taxon>Culicoidea</taxon>
        <taxon>Culicidae</taxon>
        <taxon>Anophelinae</taxon>
        <taxon>Anopheles</taxon>
    </lineage>
</organism>
<evidence type="ECO:0000313" key="4">
    <source>
        <dbReference type="EnsemblMetazoa" id="ASIC017219-PA"/>
    </source>
</evidence>
<dbReference type="InterPro" id="IPR001879">
    <property type="entry name" value="GPCR_2_extracellular_dom"/>
</dbReference>
<dbReference type="OMA" id="IWPETAP"/>
<dbReference type="PANTHER" id="PTHR45813:SF8">
    <property type="entry name" value="IG-LIKE DOMAIN-CONTAINING PROTEIN"/>
    <property type="match status" value="1"/>
</dbReference>
<feature type="domain" description="Ig-like" evidence="2">
    <location>
        <begin position="17"/>
        <end position="109"/>
    </location>
</feature>
<dbReference type="STRING" id="74873.A0A084WG72"/>
<reference evidence="4" key="2">
    <citation type="submission" date="2020-05" db="UniProtKB">
        <authorList>
            <consortium name="EnsemblMetazoa"/>
        </authorList>
    </citation>
    <scope>IDENTIFICATION</scope>
</reference>